<accession>A0A5B0N2D1</accession>
<dbReference type="AlphaFoldDB" id="A0A5B0N2D1"/>
<reference evidence="3 4" key="1">
    <citation type="submission" date="2019-05" db="EMBL/GenBank/DDBJ databases">
        <title>Emergence of the Ug99 lineage of the wheat stem rust pathogen through somatic hybridization.</title>
        <authorList>
            <person name="Li F."/>
            <person name="Upadhyaya N.M."/>
            <person name="Sperschneider J."/>
            <person name="Matny O."/>
            <person name="Nguyen-Phuc H."/>
            <person name="Mago R."/>
            <person name="Raley C."/>
            <person name="Miller M.E."/>
            <person name="Silverstein K.A.T."/>
            <person name="Henningsen E."/>
            <person name="Hirsch C.D."/>
            <person name="Visser B."/>
            <person name="Pretorius Z.A."/>
            <person name="Steffenson B.J."/>
            <person name="Schwessinger B."/>
            <person name="Dodds P.N."/>
            <person name="Figueroa M."/>
        </authorList>
    </citation>
    <scope>NUCLEOTIDE SEQUENCE [LARGE SCALE GENOMIC DNA]</scope>
    <source>
        <strain evidence="2">21-0</strain>
        <strain evidence="1 4">Ug99</strain>
    </source>
</reference>
<organism evidence="1 4">
    <name type="scientific">Puccinia graminis f. sp. tritici</name>
    <dbReference type="NCBI Taxonomy" id="56615"/>
    <lineage>
        <taxon>Eukaryota</taxon>
        <taxon>Fungi</taxon>
        <taxon>Dikarya</taxon>
        <taxon>Basidiomycota</taxon>
        <taxon>Pucciniomycotina</taxon>
        <taxon>Pucciniomycetes</taxon>
        <taxon>Pucciniales</taxon>
        <taxon>Pucciniaceae</taxon>
        <taxon>Puccinia</taxon>
    </lineage>
</organism>
<proteinExistence type="predicted"/>
<comment type="caution">
    <text evidence="1">The sequence shown here is derived from an EMBL/GenBank/DDBJ whole genome shotgun (WGS) entry which is preliminary data.</text>
</comment>
<dbReference type="Proteomes" id="UP000325313">
    <property type="component" value="Unassembled WGS sequence"/>
</dbReference>
<evidence type="ECO:0000313" key="1">
    <source>
        <dbReference type="EMBL" id="KAA1083391.1"/>
    </source>
</evidence>
<keyword evidence="3" id="KW-1185">Reference proteome</keyword>
<protein>
    <submittedName>
        <fullName evidence="1">Uncharacterized protein</fullName>
    </submittedName>
</protein>
<dbReference type="EMBL" id="VDEP01000438">
    <property type="protein sequence ID" value="KAA1083391.1"/>
    <property type="molecule type" value="Genomic_DNA"/>
</dbReference>
<gene>
    <name evidence="2" type="ORF">PGT21_010551</name>
    <name evidence="1" type="ORF">PGTUg99_031832</name>
</gene>
<sequence length="110" mass="11907">MAGHLPHQNIPACSDERAQICHMKLVHVGFCGGVSSALADVTKVQEHQRLGLLAKLSGWAWKPPCSPLEHKPKSCSGESVYSDYLVPHSALVFPSTSDFLLSLDAPEPVF</sequence>
<dbReference type="EMBL" id="VSWC01000079">
    <property type="protein sequence ID" value="KAA1094127.1"/>
    <property type="molecule type" value="Genomic_DNA"/>
</dbReference>
<evidence type="ECO:0000313" key="4">
    <source>
        <dbReference type="Proteomes" id="UP000325313"/>
    </source>
</evidence>
<dbReference type="Proteomes" id="UP000324748">
    <property type="component" value="Unassembled WGS sequence"/>
</dbReference>
<evidence type="ECO:0000313" key="2">
    <source>
        <dbReference type="EMBL" id="KAA1094127.1"/>
    </source>
</evidence>
<evidence type="ECO:0000313" key="3">
    <source>
        <dbReference type="Proteomes" id="UP000324748"/>
    </source>
</evidence>
<name>A0A5B0N2D1_PUCGR</name>